<keyword evidence="2" id="KW-0975">Bacterial flagellum</keyword>
<evidence type="ECO:0000259" key="4">
    <source>
        <dbReference type="Pfam" id="PF06429"/>
    </source>
</evidence>
<comment type="subcellular location">
    <subcellularLocation>
        <location evidence="2">Bacterial flagellum basal body</location>
    </subcellularLocation>
</comment>
<keyword evidence="7" id="KW-1185">Reference proteome</keyword>
<reference evidence="6" key="1">
    <citation type="journal article" date="2023" name="J. Hazard. Mater.">
        <title>Anaerobic biodegradation of pyrene and benzo[a]pyrene by a new sulfate-reducing Desulforamulus aquiferis strain DSA.</title>
        <authorList>
            <person name="Zhang Z."/>
            <person name="Sun J."/>
            <person name="Gong X."/>
            <person name="Wang C."/>
            <person name="Wang H."/>
        </authorList>
    </citation>
    <scope>NUCLEOTIDE SEQUENCE</scope>
    <source>
        <strain evidence="6">DSA</strain>
    </source>
</reference>
<organism evidence="6 7">
    <name type="scientific">Desulforamulus aquiferis</name>
    <dbReference type="NCBI Taxonomy" id="1397668"/>
    <lineage>
        <taxon>Bacteria</taxon>
        <taxon>Bacillati</taxon>
        <taxon>Bacillota</taxon>
        <taxon>Clostridia</taxon>
        <taxon>Eubacteriales</taxon>
        <taxon>Peptococcaceae</taxon>
        <taxon>Desulforamulus</taxon>
    </lineage>
</organism>
<dbReference type="Pfam" id="PF00460">
    <property type="entry name" value="Flg_bb_rod"/>
    <property type="match status" value="1"/>
</dbReference>
<evidence type="ECO:0000259" key="3">
    <source>
        <dbReference type="Pfam" id="PF00460"/>
    </source>
</evidence>
<dbReference type="RefSeq" id="WP_304544278.1">
    <property type="nucleotide sequence ID" value="NZ_JARPTC010000021.1"/>
</dbReference>
<accession>A0AAW7ZG43</accession>
<reference evidence="6" key="2">
    <citation type="submission" date="2023-03" db="EMBL/GenBank/DDBJ databases">
        <authorList>
            <person name="Zhang Z."/>
        </authorList>
    </citation>
    <scope>NUCLEOTIDE SEQUENCE</scope>
    <source>
        <strain evidence="6">DSA</strain>
    </source>
</reference>
<dbReference type="PANTHER" id="PTHR30435">
    <property type="entry name" value="FLAGELLAR PROTEIN"/>
    <property type="match status" value="1"/>
</dbReference>
<protein>
    <submittedName>
        <fullName evidence="6">Flagellar hook-basal body protein</fullName>
    </submittedName>
</protein>
<proteinExistence type="inferred from homology"/>
<comment type="caution">
    <text evidence="6">The sequence shown here is derived from an EMBL/GenBank/DDBJ whole genome shotgun (WGS) entry which is preliminary data.</text>
</comment>
<keyword evidence="6" id="KW-0282">Flagellum</keyword>
<evidence type="ECO:0000256" key="1">
    <source>
        <dbReference type="ARBA" id="ARBA00009677"/>
    </source>
</evidence>
<comment type="similarity">
    <text evidence="1 2">Belongs to the flagella basal body rod proteins family.</text>
</comment>
<feature type="domain" description="Flagellar basal-body/hook protein C-terminal" evidence="4">
    <location>
        <begin position="207"/>
        <end position="250"/>
    </location>
</feature>
<dbReference type="GO" id="GO:0071978">
    <property type="term" value="P:bacterial-type flagellum-dependent swarming motility"/>
    <property type="evidence" value="ECO:0007669"/>
    <property type="project" value="TreeGrafter"/>
</dbReference>
<dbReference type="SUPFAM" id="SSF117143">
    <property type="entry name" value="Flagellar hook protein flgE"/>
    <property type="match status" value="1"/>
</dbReference>
<dbReference type="InterPro" id="IPR020013">
    <property type="entry name" value="Flagellar_FlgE/F/G"/>
</dbReference>
<keyword evidence="6" id="KW-0966">Cell projection</keyword>
<sequence>MLRGLYISMNSLNVQQAKINTVSNNLANADTPGYKKNDIEVGNFPHALKLALEKGSAERREILGFANLGNMVSKEVIINSQGILTDTGVITDFGLQGQGYFTLESPTGEEFYTRDGSFQLDRDGYLLNSEGYYVIGEGGPIIISEPNSFYVKEDGTIIEGEGEDAQEIDRLRIVEFEDTSLLRKVDGNYFTDPDNTGTEAENTRVSQRSLEKSNVDMVKEISSMIATARIYESSHKLVQINDELLDKSINQVGRVK</sequence>
<feature type="domain" description="Flagellar hook protein FlgE/F/G-like D1" evidence="5">
    <location>
        <begin position="95"/>
        <end position="157"/>
    </location>
</feature>
<dbReference type="Pfam" id="PF22692">
    <property type="entry name" value="LlgE_F_G_D1"/>
    <property type="match status" value="1"/>
</dbReference>
<keyword evidence="6" id="KW-0969">Cilium</keyword>
<gene>
    <name evidence="6" type="ORF">P6N53_14255</name>
</gene>
<dbReference type="InterPro" id="IPR037925">
    <property type="entry name" value="FlgE/F/G-like"/>
</dbReference>
<dbReference type="InterPro" id="IPR001444">
    <property type="entry name" value="Flag_bb_rod_N"/>
</dbReference>
<evidence type="ECO:0000256" key="2">
    <source>
        <dbReference type="RuleBase" id="RU362116"/>
    </source>
</evidence>
<feature type="domain" description="Flagellar basal body rod protein N-terminal" evidence="3">
    <location>
        <begin position="5"/>
        <end position="35"/>
    </location>
</feature>
<dbReference type="AlphaFoldDB" id="A0AAW7ZG43"/>
<evidence type="ECO:0000259" key="5">
    <source>
        <dbReference type="Pfam" id="PF22692"/>
    </source>
</evidence>
<dbReference type="PANTHER" id="PTHR30435:SF19">
    <property type="entry name" value="FLAGELLAR BASAL-BODY ROD PROTEIN FLGG"/>
    <property type="match status" value="1"/>
</dbReference>
<dbReference type="NCBIfam" id="TIGR03506">
    <property type="entry name" value="FlgEFG_subfam"/>
    <property type="match status" value="1"/>
</dbReference>
<dbReference type="Proteomes" id="UP001172911">
    <property type="component" value="Unassembled WGS sequence"/>
</dbReference>
<dbReference type="InterPro" id="IPR053967">
    <property type="entry name" value="LlgE_F_G-like_D1"/>
</dbReference>
<evidence type="ECO:0000313" key="6">
    <source>
        <dbReference type="EMBL" id="MDO7788386.1"/>
    </source>
</evidence>
<dbReference type="GO" id="GO:0009425">
    <property type="term" value="C:bacterial-type flagellum basal body"/>
    <property type="evidence" value="ECO:0007669"/>
    <property type="project" value="UniProtKB-SubCell"/>
</dbReference>
<name>A0AAW7ZG43_9FIRM</name>
<dbReference type="Pfam" id="PF06429">
    <property type="entry name" value="Flg_bbr_C"/>
    <property type="match status" value="1"/>
</dbReference>
<dbReference type="EMBL" id="JARPTC010000021">
    <property type="protein sequence ID" value="MDO7788386.1"/>
    <property type="molecule type" value="Genomic_DNA"/>
</dbReference>
<dbReference type="InterPro" id="IPR010930">
    <property type="entry name" value="Flg_bb/hook_C_dom"/>
</dbReference>
<evidence type="ECO:0000313" key="7">
    <source>
        <dbReference type="Proteomes" id="UP001172911"/>
    </source>
</evidence>